<dbReference type="SUPFAM" id="SSF75005">
    <property type="entry name" value="Arabinanase/levansucrase/invertase"/>
    <property type="match status" value="1"/>
</dbReference>
<sequence>MAMEEISRDPRLTLAAVLVHPTPFGSRRASFGFSTVSRLERRMLARSPRFQPRAFDLRKLRHDPMPLDRETGHIDPEAARRLIEETGADLVLRTTPEGLPNLALTALPHGEWAFNFSDEWGANADWYGYAPAMRQEPTTPLALYVRHEGEEPRCIVSTAFNTKFSGARNNAYIKERAAALFLRELRRVADQVEAPTAPADLASAAAPPPTAALPRYAATLARHLGSRARKAVLERMGRDPAMWTLYLGQGAIDTFDPQQARQVPPTPTATETSIKADPFLFEHDGACYLFYETYSHGDTRAHIAVGRLDADGLTPLGEALRCPYHLSYPFVFRDGQDIFMMPETHAARRIEIWRCTDFPHKWELYATALEGQSAADSVLVRLQEKWWLFTNLSTFHAYEDHCCELHVFQVDGPRLGRLVPHRRNPVVMGSLFARNAGRIFDIGGRIYRPSQQNSHGIYGYGLNIMEIEQLDLLTYRERCVRTILPDFQPELLGCHHFDAAGGRFVLDARLSL</sequence>
<evidence type="ECO:0000313" key="3">
    <source>
        <dbReference type="Proteomes" id="UP000559404"/>
    </source>
</evidence>
<name>A0A838XSV3_9HYPH</name>
<dbReference type="InterPro" id="IPR023296">
    <property type="entry name" value="Glyco_hydro_beta-prop_sf"/>
</dbReference>
<evidence type="ECO:0000313" key="2">
    <source>
        <dbReference type="EMBL" id="MBA4611738.1"/>
    </source>
</evidence>
<reference evidence="2 3" key="2">
    <citation type="submission" date="2020-08" db="EMBL/GenBank/DDBJ databases">
        <title>Stappia taiwanensis sp. nov., isolated from a coastal thermal spring.</title>
        <authorList>
            <person name="Kampfer P."/>
        </authorList>
    </citation>
    <scope>NUCLEOTIDE SEQUENCE [LARGE SCALE GENOMIC DNA]</scope>
    <source>
        <strain evidence="2 3">DSM 23284</strain>
    </source>
</reference>
<dbReference type="EMBL" id="JACEON010000006">
    <property type="protein sequence ID" value="MBA4611738.1"/>
    <property type="molecule type" value="Genomic_DNA"/>
</dbReference>
<accession>A0A838XSV3</accession>
<protein>
    <recommendedName>
        <fullName evidence="1">Glucosamine inositolphosphorylceramide transferase 1 N-terminal domain-containing protein</fullName>
    </recommendedName>
</protein>
<dbReference type="Proteomes" id="UP000559404">
    <property type="component" value="Unassembled WGS sequence"/>
</dbReference>
<proteinExistence type="predicted"/>
<gene>
    <name evidence="2" type="ORF">H1W37_08760</name>
</gene>
<dbReference type="Pfam" id="PF24793">
    <property type="entry name" value="GINT1_N"/>
    <property type="match status" value="1"/>
</dbReference>
<dbReference type="AlphaFoldDB" id="A0A838XSV3"/>
<comment type="caution">
    <text evidence="2">The sequence shown here is derived from an EMBL/GenBank/DDBJ whole genome shotgun (WGS) entry which is preliminary data.</text>
</comment>
<evidence type="ECO:0000259" key="1">
    <source>
        <dbReference type="Pfam" id="PF24793"/>
    </source>
</evidence>
<keyword evidence="3" id="KW-1185">Reference proteome</keyword>
<feature type="domain" description="Glucosamine inositolphosphorylceramide transferase 1 N-terminal" evidence="1">
    <location>
        <begin position="271"/>
        <end position="481"/>
    </location>
</feature>
<reference evidence="2 3" key="1">
    <citation type="submission" date="2020-07" db="EMBL/GenBank/DDBJ databases">
        <authorList>
            <person name="Li M."/>
        </authorList>
    </citation>
    <scope>NUCLEOTIDE SEQUENCE [LARGE SCALE GENOMIC DNA]</scope>
    <source>
        <strain evidence="2 3">DSM 23284</strain>
    </source>
</reference>
<dbReference type="InterPro" id="IPR056442">
    <property type="entry name" value="GINT1_N"/>
</dbReference>
<organism evidence="2 3">
    <name type="scientific">Stappia taiwanensis</name>
    <dbReference type="NCBI Taxonomy" id="992267"/>
    <lineage>
        <taxon>Bacteria</taxon>
        <taxon>Pseudomonadati</taxon>
        <taxon>Pseudomonadota</taxon>
        <taxon>Alphaproteobacteria</taxon>
        <taxon>Hyphomicrobiales</taxon>
        <taxon>Stappiaceae</taxon>
        <taxon>Stappia</taxon>
    </lineage>
</organism>